<name>W7TH15_9STRA</name>
<dbReference type="EMBL" id="AZIL01000691">
    <property type="protein sequence ID" value="EWM26300.1"/>
    <property type="molecule type" value="Genomic_DNA"/>
</dbReference>
<evidence type="ECO:0000313" key="9">
    <source>
        <dbReference type="Proteomes" id="UP000019335"/>
    </source>
</evidence>
<keyword evidence="8" id="KW-0830">Ubiquinone</keyword>
<comment type="pathway">
    <text evidence="1">Cofactor biosynthesis; ubiquinone biosynthesis.</text>
</comment>
<dbReference type="GO" id="GO:0006744">
    <property type="term" value="P:ubiquinone biosynthetic process"/>
    <property type="evidence" value="ECO:0007669"/>
    <property type="project" value="UniProtKB-KW"/>
</dbReference>
<dbReference type="InterPro" id="IPR009078">
    <property type="entry name" value="Ferritin-like_SF"/>
</dbReference>
<organism evidence="8 9">
    <name type="scientific">Nannochloropsis gaditana</name>
    <dbReference type="NCBI Taxonomy" id="72520"/>
    <lineage>
        <taxon>Eukaryota</taxon>
        <taxon>Sar</taxon>
        <taxon>Stramenopiles</taxon>
        <taxon>Ochrophyta</taxon>
        <taxon>Eustigmatophyceae</taxon>
        <taxon>Eustigmatales</taxon>
        <taxon>Monodopsidaceae</taxon>
        <taxon>Nannochloropsis</taxon>
    </lineage>
</organism>
<evidence type="ECO:0000256" key="1">
    <source>
        <dbReference type="ARBA" id="ARBA00004749"/>
    </source>
</evidence>
<dbReference type="AlphaFoldDB" id="W7TH15"/>
<dbReference type="GO" id="GO:0005743">
    <property type="term" value="C:mitochondrial inner membrane"/>
    <property type="evidence" value="ECO:0007669"/>
    <property type="project" value="TreeGrafter"/>
</dbReference>
<evidence type="ECO:0000256" key="5">
    <source>
        <dbReference type="ARBA" id="ARBA00023004"/>
    </source>
</evidence>
<keyword evidence="2" id="KW-0831">Ubiquinone biosynthesis</keyword>
<keyword evidence="3" id="KW-0479">Metal-binding</keyword>
<sequence>MLYRAISSWRRESMSLFTAGAKRRRRTIVPVGGIWSQTCNAGCVSTIMPASPQTGGSCVRSASFRRGYLPLSSRSALLGALGCSYPQPQVRLLGTAASLNARPSSPPQPPFDWIGLEEEKKIWGDFESNGEAVLVQDLRSDHAGETGAVYIYAGAQAAMKWGGGGRFSAESRAFVQTHHATESEHLAYFERLLDPGMKSKLLPFWRISGWCLGFFPTLLGGESALFLTVEAVETFVEAHYQEQIYPLQCSGRFPELLKLLRHCCDEEVHHKEDAQARWLQGRGFGEVEDRPRLARLWAWVVGTGSRAAVAVCRKI</sequence>
<dbReference type="SUPFAM" id="SSF47240">
    <property type="entry name" value="Ferritin-like"/>
    <property type="match status" value="1"/>
</dbReference>
<evidence type="ECO:0000256" key="6">
    <source>
        <dbReference type="ARBA" id="ARBA00023033"/>
    </source>
</evidence>
<reference evidence="8 9" key="1">
    <citation type="journal article" date="2014" name="Mol. Plant">
        <title>Chromosome Scale Genome Assembly and Transcriptome Profiling of Nannochloropsis gaditana in Nitrogen Depletion.</title>
        <authorList>
            <person name="Corteggiani Carpinelli E."/>
            <person name="Telatin A."/>
            <person name="Vitulo N."/>
            <person name="Forcato C."/>
            <person name="D'Angelo M."/>
            <person name="Schiavon R."/>
            <person name="Vezzi A."/>
            <person name="Giacometti G.M."/>
            <person name="Morosinotto T."/>
            <person name="Valle G."/>
        </authorList>
    </citation>
    <scope>NUCLEOTIDE SEQUENCE [LARGE SCALE GENOMIC DNA]</scope>
    <source>
        <strain evidence="8 9">B-31</strain>
    </source>
</reference>
<dbReference type="GO" id="GO:0046872">
    <property type="term" value="F:metal ion binding"/>
    <property type="evidence" value="ECO:0007669"/>
    <property type="project" value="UniProtKB-KW"/>
</dbReference>
<dbReference type="PANTHER" id="PTHR11237">
    <property type="entry name" value="COENZYME Q10 BIOSYNTHESIS PROTEIN 7"/>
    <property type="match status" value="1"/>
</dbReference>
<dbReference type="OrthoDB" id="275371at2759"/>
<dbReference type="PANTHER" id="PTHR11237:SF4">
    <property type="entry name" value="5-DEMETHOXYUBIQUINONE HYDROXYLASE, MITOCHONDRIAL"/>
    <property type="match status" value="1"/>
</dbReference>
<evidence type="ECO:0000256" key="3">
    <source>
        <dbReference type="ARBA" id="ARBA00022723"/>
    </source>
</evidence>
<gene>
    <name evidence="8" type="ORF">Naga_100093g8</name>
</gene>
<keyword evidence="9" id="KW-1185">Reference proteome</keyword>
<keyword evidence="6" id="KW-0503">Monooxygenase</keyword>
<dbReference type="InterPro" id="IPR011566">
    <property type="entry name" value="Ubq_synth_Coq7"/>
</dbReference>
<evidence type="ECO:0000256" key="7">
    <source>
        <dbReference type="ARBA" id="ARBA00023136"/>
    </source>
</evidence>
<keyword evidence="4" id="KW-0560">Oxidoreductase</keyword>
<evidence type="ECO:0000256" key="2">
    <source>
        <dbReference type="ARBA" id="ARBA00022688"/>
    </source>
</evidence>
<dbReference type="Proteomes" id="UP000019335">
    <property type="component" value="Chromosome 9"/>
</dbReference>
<evidence type="ECO:0000313" key="8">
    <source>
        <dbReference type="EMBL" id="EWM26300.1"/>
    </source>
</evidence>
<evidence type="ECO:0000256" key="4">
    <source>
        <dbReference type="ARBA" id="ARBA00023002"/>
    </source>
</evidence>
<dbReference type="CDD" id="cd01042">
    <property type="entry name" value="DMQH"/>
    <property type="match status" value="1"/>
</dbReference>
<proteinExistence type="predicted"/>
<protein>
    <submittedName>
        <fullName evidence="8">Ubiquinone biosynthesis protein coq7</fullName>
    </submittedName>
</protein>
<dbReference type="GO" id="GO:0008682">
    <property type="term" value="F:3-demethoxyubiquinol 3-hydroxylase activity"/>
    <property type="evidence" value="ECO:0007669"/>
    <property type="project" value="TreeGrafter"/>
</dbReference>
<comment type="caution">
    <text evidence="8">The sequence shown here is derived from an EMBL/GenBank/DDBJ whole genome shotgun (WGS) entry which is preliminary data.</text>
</comment>
<keyword evidence="5" id="KW-0408">Iron</keyword>
<keyword evidence="7" id="KW-0472">Membrane</keyword>
<dbReference type="Pfam" id="PF03232">
    <property type="entry name" value="COQ7"/>
    <property type="match status" value="1"/>
</dbReference>
<accession>W7TH15</accession>